<sequence>MVKLRSRAIPSPNLPPSAEESSHGIGGEVGIGRNKRRPNESLIVSDGVADAAVGVPGKRKPENRGLTASIRRAKTAMFRMATSPTTSSSSFSSSFIPGDEEGEMYNEVCDEMLRLQGVEGKMTPEYNAKPPSLAETTLMGGSRRSCNATRKNVLEWMSDDAPSELLPKILSFCGSRKLNALSRVNKGWNAVVKDDSVWRTLCEDTHKWSNGDDIPISWAQHYRQNPCVPIDYDTIDAAFESISSGPQYEVTENRVVQRFREQHKSVRILLHPGPYFLRRPIVINVIGNSPITIETIVGVKDPEHGITWQRNYYGSSIISLDMMTMDSGSVSVTGATVEARRPYSPTLRQLFGCGRRSLSSSAALDRSSSSATDHDDRDSDQLEHRAVFHRSCFQGRPAALLCLESGGENEPVIRVRQGTLNIRGLKIVHYCEGTDIWNGNAAVQVQKAFGRNGRPLRVEHPSVTPTANLLDCDITSLSGRGLVVIDGAMSSVHNCNVHTCAATGIYVGGNGSVVTMSQTDVIGNGTGNTRTMQANERLRGVARGHSGVYVENGLAAIKDCNISGNTLTGISAISTDEARLHIEDSDVRGNRSDQMELPSPTSGRSINRNNTIASVGVGLPRSMHLKESSRLDGSRGAREPSTPQSPL</sequence>
<dbReference type="InterPro" id="IPR012334">
    <property type="entry name" value="Pectin_lyas_fold"/>
</dbReference>
<name>A0ABD3RXH9_9STRA</name>
<dbReference type="Pfam" id="PF12937">
    <property type="entry name" value="F-box-like"/>
    <property type="match status" value="1"/>
</dbReference>
<keyword evidence="4" id="KW-1185">Reference proteome</keyword>
<dbReference type="PROSITE" id="PS50181">
    <property type="entry name" value="FBOX"/>
    <property type="match status" value="1"/>
</dbReference>
<dbReference type="InterPro" id="IPR011050">
    <property type="entry name" value="Pectin_lyase_fold/virulence"/>
</dbReference>
<protein>
    <recommendedName>
        <fullName evidence="2">F-box domain-containing protein</fullName>
    </recommendedName>
</protein>
<dbReference type="InterPro" id="IPR036047">
    <property type="entry name" value="F-box-like_dom_sf"/>
</dbReference>
<dbReference type="SUPFAM" id="SSF51126">
    <property type="entry name" value="Pectin lyase-like"/>
    <property type="match status" value="1"/>
</dbReference>
<proteinExistence type="predicted"/>
<dbReference type="InterPro" id="IPR001810">
    <property type="entry name" value="F-box_dom"/>
</dbReference>
<evidence type="ECO:0000313" key="4">
    <source>
        <dbReference type="Proteomes" id="UP001530377"/>
    </source>
</evidence>
<dbReference type="AlphaFoldDB" id="A0ABD3RXH9"/>
<feature type="region of interest" description="Disordered" evidence="1">
    <location>
        <begin position="1"/>
        <end position="38"/>
    </location>
</feature>
<dbReference type="Proteomes" id="UP001530377">
    <property type="component" value="Unassembled WGS sequence"/>
</dbReference>
<gene>
    <name evidence="3" type="ORF">ACHAXA_001772</name>
</gene>
<accession>A0ABD3RXH9</accession>
<evidence type="ECO:0000259" key="2">
    <source>
        <dbReference type="PROSITE" id="PS50181"/>
    </source>
</evidence>
<dbReference type="Gene3D" id="2.160.20.10">
    <property type="entry name" value="Single-stranded right-handed beta-helix, Pectin lyase-like"/>
    <property type="match status" value="1"/>
</dbReference>
<feature type="compositionally biased region" description="Basic and acidic residues" evidence="1">
    <location>
        <begin position="585"/>
        <end position="594"/>
    </location>
</feature>
<evidence type="ECO:0000313" key="3">
    <source>
        <dbReference type="EMBL" id="KAL3816944.1"/>
    </source>
</evidence>
<feature type="compositionally biased region" description="Basic and acidic residues" evidence="1">
    <location>
        <begin position="624"/>
        <end position="638"/>
    </location>
</feature>
<feature type="domain" description="F-box" evidence="2">
    <location>
        <begin position="155"/>
        <end position="201"/>
    </location>
</feature>
<dbReference type="Gene3D" id="1.20.1280.50">
    <property type="match status" value="1"/>
</dbReference>
<dbReference type="EMBL" id="JALLPB020000124">
    <property type="protein sequence ID" value="KAL3816944.1"/>
    <property type="molecule type" value="Genomic_DNA"/>
</dbReference>
<feature type="compositionally biased region" description="Polar residues" evidence="1">
    <location>
        <begin position="599"/>
        <end position="613"/>
    </location>
</feature>
<dbReference type="SUPFAM" id="SSF81383">
    <property type="entry name" value="F-box domain"/>
    <property type="match status" value="1"/>
</dbReference>
<organism evidence="3 4">
    <name type="scientific">Cyclostephanos tholiformis</name>
    <dbReference type="NCBI Taxonomy" id="382380"/>
    <lineage>
        <taxon>Eukaryota</taxon>
        <taxon>Sar</taxon>
        <taxon>Stramenopiles</taxon>
        <taxon>Ochrophyta</taxon>
        <taxon>Bacillariophyta</taxon>
        <taxon>Coscinodiscophyceae</taxon>
        <taxon>Thalassiosirophycidae</taxon>
        <taxon>Stephanodiscales</taxon>
        <taxon>Stephanodiscaceae</taxon>
        <taxon>Cyclostephanos</taxon>
    </lineage>
</organism>
<evidence type="ECO:0000256" key="1">
    <source>
        <dbReference type="SAM" id="MobiDB-lite"/>
    </source>
</evidence>
<reference evidence="3 4" key="1">
    <citation type="submission" date="2024-10" db="EMBL/GenBank/DDBJ databases">
        <title>Updated reference genomes for cyclostephanoid diatoms.</title>
        <authorList>
            <person name="Roberts W.R."/>
            <person name="Alverson A.J."/>
        </authorList>
    </citation>
    <scope>NUCLEOTIDE SEQUENCE [LARGE SCALE GENOMIC DNA]</scope>
    <source>
        <strain evidence="3 4">AJA228-03</strain>
    </source>
</reference>
<feature type="region of interest" description="Disordered" evidence="1">
    <location>
        <begin position="585"/>
        <end position="647"/>
    </location>
</feature>
<comment type="caution">
    <text evidence="3">The sequence shown here is derived from an EMBL/GenBank/DDBJ whole genome shotgun (WGS) entry which is preliminary data.</text>
</comment>